<accession>A0ABR1LPE5</accession>
<proteinExistence type="predicted"/>
<feature type="region of interest" description="Disordered" evidence="1">
    <location>
        <begin position="212"/>
        <end position="241"/>
    </location>
</feature>
<feature type="compositionally biased region" description="Polar residues" evidence="1">
    <location>
        <begin position="167"/>
        <end position="180"/>
    </location>
</feature>
<dbReference type="InterPro" id="IPR016181">
    <property type="entry name" value="Acyl_CoA_acyltransferase"/>
</dbReference>
<evidence type="ECO:0000256" key="1">
    <source>
        <dbReference type="SAM" id="MobiDB-lite"/>
    </source>
</evidence>
<name>A0ABR1LPE5_9PEZI</name>
<feature type="region of interest" description="Disordered" evidence="1">
    <location>
        <begin position="360"/>
        <end position="480"/>
    </location>
</feature>
<evidence type="ECO:0000313" key="2">
    <source>
        <dbReference type="EMBL" id="KAK7537058.1"/>
    </source>
</evidence>
<dbReference type="SUPFAM" id="SSF55729">
    <property type="entry name" value="Acyl-CoA N-acyltransferases (Nat)"/>
    <property type="match status" value="1"/>
</dbReference>
<gene>
    <name evidence="2" type="ORF">J3D65DRAFT_603094</name>
</gene>
<dbReference type="Proteomes" id="UP001360953">
    <property type="component" value="Unassembled WGS sequence"/>
</dbReference>
<dbReference type="EMBL" id="JBBPEH010000006">
    <property type="protein sequence ID" value="KAK7537058.1"/>
    <property type="molecule type" value="Genomic_DNA"/>
</dbReference>
<dbReference type="CDD" id="cd04301">
    <property type="entry name" value="NAT_SF"/>
    <property type="match status" value="1"/>
</dbReference>
<feature type="compositionally biased region" description="Low complexity" evidence="1">
    <location>
        <begin position="433"/>
        <end position="447"/>
    </location>
</feature>
<dbReference type="GeneID" id="92031090"/>
<feature type="region of interest" description="Disordered" evidence="1">
    <location>
        <begin position="164"/>
        <end position="193"/>
    </location>
</feature>
<organism evidence="2 3">
    <name type="scientific">Phyllosticta citribraziliensis</name>
    <dbReference type="NCBI Taxonomy" id="989973"/>
    <lineage>
        <taxon>Eukaryota</taxon>
        <taxon>Fungi</taxon>
        <taxon>Dikarya</taxon>
        <taxon>Ascomycota</taxon>
        <taxon>Pezizomycotina</taxon>
        <taxon>Dothideomycetes</taxon>
        <taxon>Dothideomycetes incertae sedis</taxon>
        <taxon>Botryosphaeriales</taxon>
        <taxon>Phyllostictaceae</taxon>
        <taxon>Phyllosticta</taxon>
    </lineage>
</organism>
<feature type="compositionally biased region" description="Polar residues" evidence="1">
    <location>
        <begin position="212"/>
        <end position="235"/>
    </location>
</feature>
<comment type="caution">
    <text evidence="2">The sequence shown here is derived from an EMBL/GenBank/DDBJ whole genome shotgun (WGS) entry which is preliminary data.</text>
</comment>
<evidence type="ECO:0008006" key="4">
    <source>
        <dbReference type="Google" id="ProtNLM"/>
    </source>
</evidence>
<reference evidence="2 3" key="1">
    <citation type="submission" date="2024-04" db="EMBL/GenBank/DDBJ databases">
        <title>Phyllosticta paracitricarpa is synonymous to the EU quarantine fungus P. citricarpa based on phylogenomic analyses.</title>
        <authorList>
            <consortium name="Lawrence Berkeley National Laboratory"/>
            <person name="Van ingen-buijs V.A."/>
            <person name="Van westerhoven A.C."/>
            <person name="Haridas S."/>
            <person name="Skiadas P."/>
            <person name="Martin F."/>
            <person name="Groenewald J.Z."/>
            <person name="Crous P.W."/>
            <person name="Seidl M.F."/>
        </authorList>
    </citation>
    <scope>NUCLEOTIDE SEQUENCE [LARGE SCALE GENOMIC DNA]</scope>
    <source>
        <strain evidence="2 3">CPC 17464</strain>
    </source>
</reference>
<keyword evidence="3" id="KW-1185">Reference proteome</keyword>
<protein>
    <recommendedName>
        <fullName evidence="4">N-acetyltransferase domain-containing protein</fullName>
    </recommendedName>
</protein>
<evidence type="ECO:0000313" key="3">
    <source>
        <dbReference type="Proteomes" id="UP001360953"/>
    </source>
</evidence>
<feature type="compositionally biased region" description="Basic and acidic residues" evidence="1">
    <location>
        <begin position="181"/>
        <end position="193"/>
    </location>
</feature>
<dbReference type="RefSeq" id="XP_066655209.1">
    <property type="nucleotide sequence ID" value="XM_066798184.1"/>
</dbReference>
<sequence length="529" mass="58829">MASNGKIPEVIVKYHPYKVEGTDIAALRTMCAHLRGDPWESLEVSVGKKRVGSVPARVQELLQEVAFCKGFCFDRQQALDHGWKFGRSGYRIPGQAKLFVKEAFDEHGRAKAAVKFVDDLDCSSSESGSEATSGDENVPNTFPAIQAQDMPTPIVQQIGNCPVVEGQHTSPRKPTNNSDESQSRRTCREEEMGRSQEGGICLALLEEGQTAHSSTATTKAGVQTDQDISTPQLFPNSLERSETDNVEEIGDFGFLIIQMVTVSGEYRHRGIAKAMYKHLIDAAVWRYPNMKFVVAWPLSMMDLDWPFSDMRAAGLDNDHQRNVAQLLTERLHLSMGFVPLGTSRWFVRSVEECRIQSRIAHESRSAQQQQTNQPAQHKKATELKGQKKRSPEQNQHASPSELRGQAKQSVARACDVPESIRRMSERLRKRRPSSSPSRVSPVLRNSPFSEPPPMTNSALVRPESVNDPSMSSLEEDEAADRSLAAELGLIAEPRESRTYGVQPNDELMTVGEMVEEFEAHESQGDARGV</sequence>
<feature type="compositionally biased region" description="Basic and acidic residues" evidence="1">
    <location>
        <begin position="379"/>
        <end position="391"/>
    </location>
</feature>